<dbReference type="InterPro" id="IPR000073">
    <property type="entry name" value="AB_hydrolase_1"/>
</dbReference>
<evidence type="ECO:0000313" key="4">
    <source>
        <dbReference type="Proteomes" id="UP000037395"/>
    </source>
</evidence>
<dbReference type="Proteomes" id="UP000610124">
    <property type="component" value="Unassembled WGS sequence"/>
</dbReference>
<reference evidence="4" key="4">
    <citation type="submission" date="2016-08" db="EMBL/GenBank/DDBJ databases">
        <title>Sequencing, assembly and comparative genomics of S. aureofaciens ATCC 10762.</title>
        <authorList>
            <person name="Gradnigo J.S."/>
            <person name="Johnson N."/>
            <person name="Somerville G.A."/>
        </authorList>
    </citation>
    <scope>NUCLEOTIDE SEQUENCE [LARGE SCALE GENOMIC DNA]</scope>
    <source>
        <strain evidence="4">ATCC 10762 / DSM 40127 / CCM 3239 / JCM 4008 / LMG 5968 / NBRC 12843 / NCIMB 8234 / A-377</strain>
    </source>
</reference>
<reference evidence="2" key="5">
    <citation type="submission" date="2020-09" db="EMBL/GenBank/DDBJ databases">
        <authorList>
            <person name="Sun Q."/>
            <person name="Ohkuma M."/>
        </authorList>
    </citation>
    <scope>NUCLEOTIDE SEQUENCE</scope>
    <source>
        <strain evidence="2">JCM 4434</strain>
    </source>
</reference>
<accession>A0A8H9LVF9</accession>
<feature type="domain" description="AB hydrolase-1" evidence="1">
    <location>
        <begin position="70"/>
        <end position="183"/>
    </location>
</feature>
<proteinExistence type="predicted"/>
<dbReference type="GeneID" id="97487961"/>
<dbReference type="RefSeq" id="WP_046386142.1">
    <property type="nucleotide sequence ID" value="NZ_BMUB01000012.1"/>
</dbReference>
<evidence type="ECO:0000313" key="2">
    <source>
        <dbReference type="EMBL" id="GGU90342.1"/>
    </source>
</evidence>
<evidence type="ECO:0000313" key="3">
    <source>
        <dbReference type="EMBL" id="OEV38811.1"/>
    </source>
</evidence>
<sequence length="229" mass="24104">MFRAQPPRTAQLTPWEGDGPVSGVALLLPGGFIRSRRGPLRIAELGLRGLAAELTGRGRPHGLAVHLLRYRYSGWNGADADTAVDTRWALDELERHYPGAPVVLIGNSLGGRAAFWCAGHPNVAAVAGIAPWLPSGDKVEHLAGRRVLIVHGTADRSAASATQSLEYALRARQVTPELARYEVPGGSHYLVRQSAAVNALTTDFTLAALGAGTAPTATGAVCTRLPARA</sequence>
<dbReference type="GO" id="GO:0016787">
    <property type="term" value="F:hydrolase activity"/>
    <property type="evidence" value="ECO:0007669"/>
    <property type="project" value="UniProtKB-KW"/>
</dbReference>
<name>A0A1E7NDM6_KITAU</name>
<dbReference type="InterPro" id="IPR029058">
    <property type="entry name" value="AB_hydrolase_fold"/>
</dbReference>
<dbReference type="Proteomes" id="UP000037395">
    <property type="component" value="Unassembled WGS sequence"/>
</dbReference>
<dbReference type="SUPFAM" id="SSF53474">
    <property type="entry name" value="alpha/beta-Hydrolases"/>
    <property type="match status" value="1"/>
</dbReference>
<dbReference type="KEGG" id="kau:B6264_22015"/>
<dbReference type="EMBL" id="BMUB01000012">
    <property type="protein sequence ID" value="GGU90342.1"/>
    <property type="molecule type" value="Genomic_DNA"/>
</dbReference>
<organism evidence="3 4">
    <name type="scientific">Kitasatospora aureofaciens</name>
    <name type="common">Streptomyces aureofaciens</name>
    <dbReference type="NCBI Taxonomy" id="1894"/>
    <lineage>
        <taxon>Bacteria</taxon>
        <taxon>Bacillati</taxon>
        <taxon>Actinomycetota</taxon>
        <taxon>Actinomycetes</taxon>
        <taxon>Kitasatosporales</taxon>
        <taxon>Streptomycetaceae</taxon>
        <taxon>Kitasatospora</taxon>
    </lineage>
</organism>
<keyword evidence="4" id="KW-1185">Reference proteome</keyword>
<dbReference type="Pfam" id="PF00561">
    <property type="entry name" value="Abhydrolase_1"/>
    <property type="match status" value="1"/>
</dbReference>
<reference evidence="3 4" key="2">
    <citation type="submission" date="2014-07" db="EMBL/GenBank/DDBJ databases">
        <authorList>
            <person name="Zhang J.E."/>
            <person name="Yang H."/>
            <person name="Guo J."/>
            <person name="Deng Z."/>
            <person name="Luo H."/>
            <person name="Luo M."/>
            <person name="Zhao B."/>
        </authorList>
    </citation>
    <scope>NUCLEOTIDE SEQUENCE [LARGE SCALE GENOMIC DNA]</scope>
    <source>
        <strain evidence="3">ATCC 10762</strain>
        <strain evidence="4">ATCC 10762 / DSM 40127 / CCM 3239 / JCM 4008 / LMG 5968 / NBRC 12843 / NCIMB 8234 / A-377</strain>
    </source>
</reference>
<keyword evidence="2" id="KW-0378">Hydrolase</keyword>
<dbReference type="EMBL" id="JPRF03000012">
    <property type="protein sequence ID" value="OEV38811.1"/>
    <property type="molecule type" value="Genomic_DNA"/>
</dbReference>
<reference evidence="2" key="1">
    <citation type="journal article" date="2014" name="Int. J. Syst. Evol. Microbiol.">
        <title>Complete genome sequence of Corynebacterium casei LMG S-19264T (=DSM 44701T), isolated from a smear-ripened cheese.</title>
        <authorList>
            <consortium name="US DOE Joint Genome Institute (JGI-PGF)"/>
            <person name="Walter F."/>
            <person name="Albersmeier A."/>
            <person name="Kalinowski J."/>
            <person name="Ruckert C."/>
        </authorList>
    </citation>
    <scope>NUCLEOTIDE SEQUENCE</scope>
    <source>
        <strain evidence="2">JCM 4434</strain>
    </source>
</reference>
<dbReference type="Gene3D" id="3.40.50.1820">
    <property type="entry name" value="alpha/beta hydrolase"/>
    <property type="match status" value="1"/>
</dbReference>
<protein>
    <submittedName>
        <fullName evidence="2">Alpha/beta hydrolase</fullName>
    </submittedName>
</protein>
<gene>
    <name evidence="2" type="ORF">GCM10010502_49510</name>
    <name evidence="3" type="ORF">HS99_0019280</name>
</gene>
<evidence type="ECO:0000259" key="1">
    <source>
        <dbReference type="Pfam" id="PF00561"/>
    </source>
</evidence>
<dbReference type="AlphaFoldDB" id="A0A1E7NDM6"/>
<accession>A0A1E7NDM6</accession>
<comment type="caution">
    <text evidence="3">The sequence shown here is derived from an EMBL/GenBank/DDBJ whole genome shotgun (WGS) entry which is preliminary data.</text>
</comment>
<reference evidence="3" key="3">
    <citation type="submission" date="2016-08" db="EMBL/GenBank/DDBJ databases">
        <title>Sequencing, Assembly and Comparative Genomics of S. aureofaciens ATCC 10762.</title>
        <authorList>
            <person name="Gradnigo J.S."/>
            <person name="Johnson N."/>
            <person name="Somerville G.A."/>
        </authorList>
    </citation>
    <scope>NUCLEOTIDE SEQUENCE [LARGE SCALE GENOMIC DNA]</scope>
    <source>
        <strain evidence="3">ATCC 10762</strain>
    </source>
</reference>